<dbReference type="Gene3D" id="3.50.50.60">
    <property type="entry name" value="FAD/NAD(P)-binding domain"/>
    <property type="match status" value="2"/>
</dbReference>
<feature type="domain" description="Glucose-methanol-choline oxidoreductase C-terminal" evidence="7">
    <location>
        <begin position="412"/>
        <end position="527"/>
    </location>
</feature>
<feature type="domain" description="Glucose-methanol-choline oxidoreductase N-terminal" evidence="6">
    <location>
        <begin position="209"/>
        <end position="294"/>
    </location>
</feature>
<dbReference type="SUPFAM" id="SSF54373">
    <property type="entry name" value="FAD-linked reductases, C-terminal domain"/>
    <property type="match status" value="1"/>
</dbReference>
<dbReference type="AlphaFoldDB" id="A0AAW5QYB2"/>
<organism evidence="8 9">
    <name type="scientific">Microbaculum marinisediminis</name>
    <dbReference type="NCBI Taxonomy" id="2931392"/>
    <lineage>
        <taxon>Bacteria</taxon>
        <taxon>Pseudomonadati</taxon>
        <taxon>Pseudomonadota</taxon>
        <taxon>Alphaproteobacteria</taxon>
        <taxon>Hyphomicrobiales</taxon>
        <taxon>Tepidamorphaceae</taxon>
        <taxon>Microbaculum</taxon>
    </lineage>
</organism>
<dbReference type="Pfam" id="PF00732">
    <property type="entry name" value="GMC_oxred_N"/>
    <property type="match status" value="1"/>
</dbReference>
<dbReference type="InterPro" id="IPR000172">
    <property type="entry name" value="GMC_OxRdtase_N"/>
</dbReference>
<accession>A0AAW5QYB2</accession>
<dbReference type="InterPro" id="IPR051473">
    <property type="entry name" value="P2Ox-like"/>
</dbReference>
<evidence type="ECO:0000313" key="8">
    <source>
        <dbReference type="EMBL" id="MCT8972975.1"/>
    </source>
</evidence>
<evidence type="ECO:0000259" key="7">
    <source>
        <dbReference type="Pfam" id="PF05199"/>
    </source>
</evidence>
<keyword evidence="3" id="KW-0285">Flavoprotein</keyword>
<gene>
    <name evidence="8" type="ORF">MUB46_14005</name>
</gene>
<dbReference type="PANTHER" id="PTHR42784:SF1">
    <property type="entry name" value="PYRANOSE 2-OXIDASE"/>
    <property type="match status" value="1"/>
</dbReference>
<dbReference type="SUPFAM" id="SSF51905">
    <property type="entry name" value="FAD/NAD(P)-binding domain"/>
    <property type="match status" value="1"/>
</dbReference>
<protein>
    <submittedName>
        <fullName evidence="8">GMC family oxidoreductase</fullName>
    </submittedName>
</protein>
<evidence type="ECO:0000256" key="1">
    <source>
        <dbReference type="ARBA" id="ARBA00001974"/>
    </source>
</evidence>
<dbReference type="EMBL" id="JALIDZ010000006">
    <property type="protein sequence ID" value="MCT8972975.1"/>
    <property type="molecule type" value="Genomic_DNA"/>
</dbReference>
<evidence type="ECO:0000313" key="9">
    <source>
        <dbReference type="Proteomes" id="UP001320898"/>
    </source>
</evidence>
<comment type="caution">
    <text evidence="8">The sequence shown here is derived from an EMBL/GenBank/DDBJ whole genome shotgun (WGS) entry which is preliminary data.</text>
</comment>
<evidence type="ECO:0000256" key="3">
    <source>
        <dbReference type="ARBA" id="ARBA00022630"/>
    </source>
</evidence>
<comment type="similarity">
    <text evidence="2">Belongs to the GMC oxidoreductase family.</text>
</comment>
<keyword evidence="5" id="KW-0560">Oxidoreductase</keyword>
<dbReference type="GO" id="GO:0050660">
    <property type="term" value="F:flavin adenine dinucleotide binding"/>
    <property type="evidence" value="ECO:0007669"/>
    <property type="project" value="InterPro"/>
</dbReference>
<name>A0AAW5QYB2_9HYPH</name>
<proteinExistence type="inferred from homology"/>
<evidence type="ECO:0000256" key="4">
    <source>
        <dbReference type="ARBA" id="ARBA00022827"/>
    </source>
</evidence>
<dbReference type="Pfam" id="PF05199">
    <property type="entry name" value="GMC_oxred_C"/>
    <property type="match status" value="1"/>
</dbReference>
<comment type="cofactor">
    <cofactor evidence="1">
        <name>FAD</name>
        <dbReference type="ChEBI" id="CHEBI:57692"/>
    </cofactor>
</comment>
<sequence length="541" mass="58562">MSTAPTLSADVVIVGSGIAGGHTAFKLAGAGVKTIVLEAGPHLSRNDAVANFVANPEKGPNAPYPSVPYAPHPVDGKANDFYVQAGPDQFVGSYTRILGGTTWHWTGFADRLRPADFQMRTRYGVSDDWPITYEDLVPHYEEAEKMWGVAGDPDYDWGSPRKVPYPQPPIPSSYMDQQIETGLRQVGLHMAQFSHARNSVPFDGRPACCGNNTCVPICPIHAKFDGTVHTLKAQALGAQIVTEALATTIEVGADNRITGIRYRRPDGSEGVATARIYVVACHAIETPRLLLNSKSETAPDGVANSSGNVGRYLLSQLNQDVWGLTKDPVYPYRGPQQTSGIIEFRDGDFRSKRAAVGTSFMNDGWSGNEDAVKLAGELAKQGYRGHRMISAMRDQMARHLRLNSSAETLGDRDNRIELDDTQVDSAGIPRPRVHFKVDDYTREGLAYAVDASKKVFAALGVADVKTDTPYLSSAIICGTTRMGTDPKTSVVDIHLRSHDHQNLFILGTGAHLTAPVNAPTLTVAANALRASEQIIEDLSKP</sequence>
<dbReference type="PANTHER" id="PTHR42784">
    <property type="entry name" value="PYRANOSE 2-OXIDASE"/>
    <property type="match status" value="1"/>
</dbReference>
<evidence type="ECO:0000256" key="2">
    <source>
        <dbReference type="ARBA" id="ARBA00010790"/>
    </source>
</evidence>
<dbReference type="Proteomes" id="UP001320898">
    <property type="component" value="Unassembled WGS sequence"/>
</dbReference>
<keyword evidence="9" id="KW-1185">Reference proteome</keyword>
<reference evidence="8 9" key="1">
    <citation type="submission" date="2022-04" db="EMBL/GenBank/DDBJ databases">
        <authorList>
            <person name="Ye Y.-Q."/>
            <person name="Du Z.-J."/>
        </authorList>
    </citation>
    <scope>NUCLEOTIDE SEQUENCE [LARGE SCALE GENOMIC DNA]</scope>
    <source>
        <strain evidence="8 9">A6E488</strain>
    </source>
</reference>
<dbReference type="RefSeq" id="WP_261616560.1">
    <property type="nucleotide sequence ID" value="NZ_JALIDZ010000006.1"/>
</dbReference>
<keyword evidence="4" id="KW-0274">FAD</keyword>
<evidence type="ECO:0000259" key="6">
    <source>
        <dbReference type="Pfam" id="PF00732"/>
    </source>
</evidence>
<dbReference type="GO" id="GO:0016614">
    <property type="term" value="F:oxidoreductase activity, acting on CH-OH group of donors"/>
    <property type="evidence" value="ECO:0007669"/>
    <property type="project" value="InterPro"/>
</dbReference>
<dbReference type="InterPro" id="IPR036188">
    <property type="entry name" value="FAD/NAD-bd_sf"/>
</dbReference>
<evidence type="ECO:0000256" key="5">
    <source>
        <dbReference type="ARBA" id="ARBA00023002"/>
    </source>
</evidence>
<dbReference type="InterPro" id="IPR007867">
    <property type="entry name" value="GMC_OxRtase_C"/>
</dbReference>